<dbReference type="EMBL" id="BAABKB010000027">
    <property type="protein sequence ID" value="GAA5025084.1"/>
    <property type="molecule type" value="Genomic_DNA"/>
</dbReference>
<evidence type="ECO:0000256" key="2">
    <source>
        <dbReference type="ARBA" id="ARBA00023034"/>
    </source>
</evidence>
<comment type="subcellular location">
    <subcellularLocation>
        <location evidence="1">Golgi apparatus membrane</location>
        <topology evidence="1">Peripheral membrane protein</topology>
        <orientation evidence="1">Cytoplasmic side</orientation>
    </subcellularLocation>
</comment>
<evidence type="ECO:0000256" key="3">
    <source>
        <dbReference type="ARBA" id="ARBA00023121"/>
    </source>
</evidence>
<dbReference type="RefSeq" id="WP_345655748.1">
    <property type="nucleotide sequence ID" value="NZ_BAABKB010000027.1"/>
</dbReference>
<keyword evidence="6" id="KW-1185">Reference proteome</keyword>
<comment type="caution">
    <text evidence="5">The sequence shown here is derived from an EMBL/GenBank/DDBJ whole genome shotgun (WGS) entry which is preliminary data.</text>
</comment>
<gene>
    <name evidence="5" type="ORF">GCM10023335_59230</name>
</gene>
<evidence type="ECO:0000256" key="1">
    <source>
        <dbReference type="ARBA" id="ARBA00004255"/>
    </source>
</evidence>
<dbReference type="Gene3D" id="1.10.3630.10">
    <property type="entry name" value="yeast vps74-n-term truncation variant domain like"/>
    <property type="match status" value="1"/>
</dbReference>
<name>A0ABP9JBD8_9ACTN</name>
<evidence type="ECO:0000313" key="6">
    <source>
        <dbReference type="Proteomes" id="UP001501759"/>
    </source>
</evidence>
<proteinExistence type="predicted"/>
<evidence type="ECO:0000313" key="5">
    <source>
        <dbReference type="EMBL" id="GAA5025084.1"/>
    </source>
</evidence>
<sequence length="219" mass="22899">MRNGPLSLPARLYLLAQDPGEPGLGDTPGLDRLVRAGALADLAGRGLLVDDGGIVTPADADSRSGDTVLDELLELVAESRPRTWPEWVSSRARLTLDAVRAQLAAEGYLRAERRRVLGLFSSVDYGLARVSAVEALHARARQVLVGPQPAAEVPGRDAALVVLAAAAGLRTPGPPDRRQVPPGRVDELAGRAGAEAPALMKAVREVRDALAVASPAPGR</sequence>
<dbReference type="InterPro" id="IPR008628">
    <property type="entry name" value="GPP34-like"/>
</dbReference>
<keyword evidence="3" id="KW-0446">Lipid-binding</keyword>
<accession>A0ABP9JBD8</accession>
<organism evidence="5 6">
    <name type="scientific">Streptomyces siamensis</name>
    <dbReference type="NCBI Taxonomy" id="1274986"/>
    <lineage>
        <taxon>Bacteria</taxon>
        <taxon>Bacillati</taxon>
        <taxon>Actinomycetota</taxon>
        <taxon>Actinomycetes</taxon>
        <taxon>Kitasatosporales</taxon>
        <taxon>Streptomycetaceae</taxon>
        <taxon>Streptomyces</taxon>
    </lineage>
</organism>
<protein>
    <submittedName>
        <fullName evidence="5">GPP34 family phosphoprotein</fullName>
    </submittedName>
</protein>
<dbReference type="InterPro" id="IPR038261">
    <property type="entry name" value="GPP34-like_sf"/>
</dbReference>
<reference evidence="6" key="1">
    <citation type="journal article" date="2019" name="Int. J. Syst. Evol. Microbiol.">
        <title>The Global Catalogue of Microorganisms (GCM) 10K type strain sequencing project: providing services to taxonomists for standard genome sequencing and annotation.</title>
        <authorList>
            <consortium name="The Broad Institute Genomics Platform"/>
            <consortium name="The Broad Institute Genome Sequencing Center for Infectious Disease"/>
            <person name="Wu L."/>
            <person name="Ma J."/>
        </authorList>
    </citation>
    <scope>NUCLEOTIDE SEQUENCE [LARGE SCALE GENOMIC DNA]</scope>
    <source>
        <strain evidence="6">JCM 18409</strain>
    </source>
</reference>
<keyword evidence="4" id="KW-0472">Membrane</keyword>
<evidence type="ECO:0000256" key="4">
    <source>
        <dbReference type="ARBA" id="ARBA00023136"/>
    </source>
</evidence>
<dbReference type="Proteomes" id="UP001501759">
    <property type="component" value="Unassembled WGS sequence"/>
</dbReference>
<dbReference type="Pfam" id="PF05719">
    <property type="entry name" value="GPP34"/>
    <property type="match status" value="1"/>
</dbReference>
<keyword evidence="2" id="KW-0333">Golgi apparatus</keyword>